<evidence type="ECO:0000313" key="2">
    <source>
        <dbReference type="EMBL" id="SCF06077.1"/>
    </source>
</evidence>
<organism evidence="2 3">
    <name type="scientific">Micromonospora matsumotoense</name>
    <dbReference type="NCBI Taxonomy" id="121616"/>
    <lineage>
        <taxon>Bacteria</taxon>
        <taxon>Bacillati</taxon>
        <taxon>Actinomycetota</taxon>
        <taxon>Actinomycetes</taxon>
        <taxon>Micromonosporales</taxon>
        <taxon>Micromonosporaceae</taxon>
        <taxon>Micromonospora</taxon>
    </lineage>
</organism>
<dbReference type="EMBL" id="FMCU01000004">
    <property type="protein sequence ID" value="SCF06077.1"/>
    <property type="molecule type" value="Genomic_DNA"/>
</dbReference>
<dbReference type="STRING" id="121616.GA0070216_104285"/>
<protein>
    <submittedName>
        <fullName evidence="2">Uncharacterized protein</fullName>
    </submittedName>
</protein>
<feature type="region of interest" description="Disordered" evidence="1">
    <location>
        <begin position="24"/>
        <end position="45"/>
    </location>
</feature>
<dbReference type="RefSeq" id="WP_176738917.1">
    <property type="nucleotide sequence ID" value="NZ_FMCU01000004.1"/>
</dbReference>
<evidence type="ECO:0000313" key="3">
    <source>
        <dbReference type="Proteomes" id="UP000198797"/>
    </source>
</evidence>
<proteinExistence type="predicted"/>
<name>A0A1C4XCJ3_9ACTN</name>
<keyword evidence="3" id="KW-1185">Reference proteome</keyword>
<dbReference type="Proteomes" id="UP000198797">
    <property type="component" value="Unassembled WGS sequence"/>
</dbReference>
<gene>
    <name evidence="2" type="ORF">GA0070216_104285</name>
</gene>
<reference evidence="3" key="1">
    <citation type="submission" date="2016-06" db="EMBL/GenBank/DDBJ databases">
        <authorList>
            <person name="Varghese N."/>
            <person name="Submissions Spin"/>
        </authorList>
    </citation>
    <scope>NUCLEOTIDE SEQUENCE [LARGE SCALE GENOMIC DNA]</scope>
    <source>
        <strain evidence="3">DSM 44100</strain>
    </source>
</reference>
<sequence>MARRQADTGTPPRRPGARRFRIWFGDDARPHPHPSLIRTAGSDHV</sequence>
<evidence type="ECO:0000256" key="1">
    <source>
        <dbReference type="SAM" id="MobiDB-lite"/>
    </source>
</evidence>
<dbReference type="AlphaFoldDB" id="A0A1C4XCJ3"/>
<accession>A0A1C4XCJ3</accession>